<dbReference type="Gene3D" id="3.10.100.10">
    <property type="entry name" value="Mannose-Binding Protein A, subunit A"/>
    <property type="match status" value="2"/>
</dbReference>
<dbReference type="Proteomes" id="UP000316079">
    <property type="component" value="Unassembled WGS sequence"/>
</dbReference>
<feature type="domain" description="C-type lectin" evidence="1">
    <location>
        <begin position="12"/>
        <end position="123"/>
    </location>
</feature>
<evidence type="ECO:0000313" key="3">
    <source>
        <dbReference type="Proteomes" id="UP000316079"/>
    </source>
</evidence>
<dbReference type="AlphaFoldDB" id="A0A553NJC5"/>
<organism evidence="2 3">
    <name type="scientific">Danionella cerebrum</name>
    <dbReference type="NCBI Taxonomy" id="2873325"/>
    <lineage>
        <taxon>Eukaryota</taxon>
        <taxon>Metazoa</taxon>
        <taxon>Chordata</taxon>
        <taxon>Craniata</taxon>
        <taxon>Vertebrata</taxon>
        <taxon>Euteleostomi</taxon>
        <taxon>Actinopterygii</taxon>
        <taxon>Neopterygii</taxon>
        <taxon>Teleostei</taxon>
        <taxon>Ostariophysi</taxon>
        <taxon>Cypriniformes</taxon>
        <taxon>Danionidae</taxon>
        <taxon>Danioninae</taxon>
        <taxon>Danionella</taxon>
    </lineage>
</organism>
<feature type="non-terminal residue" evidence="2">
    <location>
        <position position="230"/>
    </location>
</feature>
<dbReference type="SUPFAM" id="SSF56436">
    <property type="entry name" value="C-type lectin-like"/>
    <property type="match status" value="2"/>
</dbReference>
<dbReference type="PANTHER" id="PTHR45784">
    <property type="entry name" value="C-TYPE LECTIN DOMAIN FAMILY 20 MEMBER A-RELATED"/>
    <property type="match status" value="1"/>
</dbReference>
<gene>
    <name evidence="2" type="ORF">DNTS_021739</name>
</gene>
<dbReference type="PANTHER" id="PTHR45784:SF3">
    <property type="entry name" value="C-TYPE LECTIN DOMAIN FAMILY 4 MEMBER K-LIKE-RELATED"/>
    <property type="match status" value="1"/>
</dbReference>
<dbReference type="SMART" id="SM00034">
    <property type="entry name" value="CLECT"/>
    <property type="match status" value="2"/>
</dbReference>
<reference evidence="2 3" key="1">
    <citation type="journal article" date="2019" name="Sci. Data">
        <title>Hybrid genome assembly and annotation of Danionella translucida.</title>
        <authorList>
            <person name="Kadobianskyi M."/>
            <person name="Schulze L."/>
            <person name="Schuelke M."/>
            <person name="Judkewitz B."/>
        </authorList>
    </citation>
    <scope>NUCLEOTIDE SEQUENCE [LARGE SCALE GENOMIC DNA]</scope>
    <source>
        <strain evidence="2 3">Bolton</strain>
    </source>
</reference>
<evidence type="ECO:0000313" key="2">
    <source>
        <dbReference type="EMBL" id="TRY65520.1"/>
    </source>
</evidence>
<keyword evidence="3" id="KW-1185">Reference proteome</keyword>
<dbReference type="STRING" id="623744.A0A553NJC5"/>
<dbReference type="InterPro" id="IPR001304">
    <property type="entry name" value="C-type_lectin-like"/>
</dbReference>
<accession>A0A553NJC5</accession>
<dbReference type="Pfam" id="PF00059">
    <property type="entry name" value="Lectin_C"/>
    <property type="match status" value="2"/>
</dbReference>
<comment type="caution">
    <text evidence="2">The sequence shown here is derived from an EMBL/GenBank/DDBJ whole genome shotgun (WGS) entry which is preliminary data.</text>
</comment>
<dbReference type="InterPro" id="IPR016187">
    <property type="entry name" value="CTDL_fold"/>
</dbReference>
<dbReference type="EMBL" id="SRMA01026909">
    <property type="protein sequence ID" value="TRY65520.1"/>
    <property type="molecule type" value="Genomic_DNA"/>
</dbReference>
<dbReference type="PROSITE" id="PS50041">
    <property type="entry name" value="C_TYPE_LECTIN_2"/>
    <property type="match status" value="2"/>
</dbReference>
<feature type="non-terminal residue" evidence="2">
    <location>
        <position position="1"/>
    </location>
</feature>
<feature type="domain" description="C-type lectin" evidence="1">
    <location>
        <begin position="138"/>
        <end position="230"/>
    </location>
</feature>
<dbReference type="InterPro" id="IPR016186">
    <property type="entry name" value="C-type_lectin-like/link_sf"/>
</dbReference>
<protein>
    <recommendedName>
        <fullName evidence="1">C-type lectin domain-containing protein</fullName>
    </recommendedName>
</protein>
<evidence type="ECO:0000259" key="1">
    <source>
        <dbReference type="PROSITE" id="PS50041"/>
    </source>
</evidence>
<name>A0A553NJC5_9TELE</name>
<sequence>LLSSAVCSLYDYILVFPATSWSTARNYCQLNYDDLAMLQTVDDWSLARTLIHSEPSLAFNVWIGLIDSIKTWQWSFLNEAVTFVKWDLDQPNNLRGNQFCGKIRSTGDWWDENCNVTCAFFCQTAAGSPVLISDPLTTWSQAQLYCRANYTDLITVRNSTMNQQLKDMMNSQKLIDLMKMNTCAWIGIYRDAWKWLNGTGSNLFYSLPWAPGQPDNYDGAEECSVLDYNI</sequence>
<dbReference type="OrthoDB" id="6369810at2759"/>
<proteinExistence type="predicted"/>